<accession>A0AA38HQR7</accession>
<comment type="caution">
    <text evidence="1">The sequence shown here is derived from an EMBL/GenBank/DDBJ whole genome shotgun (WGS) entry which is preliminary data.</text>
</comment>
<sequence length="101" mass="11608">MARGSGSAAAFLPDELRTWKSDGFFLRHRCVDFFLTNSGSESRLDFFLGNSGSESRLDFFLARLVFFPTHSVHVNRVDVFLDRLDRLHLHFYTHPTNVSTP</sequence>
<reference evidence="1" key="1">
    <citation type="journal article" date="2023" name="G3 (Bethesda)">
        <title>Whole genome assemblies of Zophobas morio and Tenebrio molitor.</title>
        <authorList>
            <person name="Kaur S."/>
            <person name="Stinson S.A."/>
            <person name="diCenzo G.C."/>
        </authorList>
    </citation>
    <scope>NUCLEOTIDE SEQUENCE</scope>
    <source>
        <strain evidence="1">QUZm001</strain>
    </source>
</reference>
<keyword evidence="2" id="KW-1185">Reference proteome</keyword>
<dbReference type="AlphaFoldDB" id="A0AA38HQR7"/>
<gene>
    <name evidence="1" type="ORF">Zmor_025043</name>
</gene>
<evidence type="ECO:0000313" key="1">
    <source>
        <dbReference type="EMBL" id="KAJ3642240.1"/>
    </source>
</evidence>
<name>A0AA38HQR7_9CUCU</name>
<proteinExistence type="predicted"/>
<dbReference type="Proteomes" id="UP001168821">
    <property type="component" value="Unassembled WGS sequence"/>
</dbReference>
<evidence type="ECO:0000313" key="2">
    <source>
        <dbReference type="Proteomes" id="UP001168821"/>
    </source>
</evidence>
<dbReference type="EMBL" id="JALNTZ010000008">
    <property type="protein sequence ID" value="KAJ3642240.1"/>
    <property type="molecule type" value="Genomic_DNA"/>
</dbReference>
<organism evidence="1 2">
    <name type="scientific">Zophobas morio</name>
    <dbReference type="NCBI Taxonomy" id="2755281"/>
    <lineage>
        <taxon>Eukaryota</taxon>
        <taxon>Metazoa</taxon>
        <taxon>Ecdysozoa</taxon>
        <taxon>Arthropoda</taxon>
        <taxon>Hexapoda</taxon>
        <taxon>Insecta</taxon>
        <taxon>Pterygota</taxon>
        <taxon>Neoptera</taxon>
        <taxon>Endopterygota</taxon>
        <taxon>Coleoptera</taxon>
        <taxon>Polyphaga</taxon>
        <taxon>Cucujiformia</taxon>
        <taxon>Tenebrionidae</taxon>
        <taxon>Zophobas</taxon>
    </lineage>
</organism>
<protein>
    <submittedName>
        <fullName evidence="1">Uncharacterized protein</fullName>
    </submittedName>
</protein>